<gene>
    <name evidence="11" type="ORF">ACFPIJ_32165</name>
</gene>
<dbReference type="GO" id="GO:0016301">
    <property type="term" value="F:kinase activity"/>
    <property type="evidence" value="ECO:0007669"/>
    <property type="project" value="UniProtKB-KW"/>
</dbReference>
<keyword evidence="8" id="KW-0902">Two-component regulatory system</keyword>
<sequence length="651" mass="68523">MTNTHPADRVAQAAVVAAFAATAGCVAVSAVNPLTPWSVTMSGSAAAYLSVPLVGAAMLRAARRNAVGWLLLASGVGFPVAAAGYVLAEAAFNAGRPVGWAGWWDGWPWVFALGLPPTVGILLFPDGRLPSRRWWPLLAVAIAQALLLLLGLLFSPGLLDYPDQRNPAALPGAWGAVAGGFVGTILLIPPLSTFAAWSLQRRARTMPALKLIAPAAWLIAASWWSCVVITVGVGGAEVGALPFQLAGMLALALAAWVAIRRYGLYDGRRVVNLTLVYTMLTGLVIVVYLAAAALIRAVVSPRIGAAVAVAIALLVALPLRDVLQRAANRLVYGYRDDPYGALVELGHRLEAAATADLLPGVAATVQTVLRLPYVAIRIAGHVTAESGTRRGRPTEDFPLMFAGELIGELLAEPRDGVFTVTERRLLAGIVGQVAAAGHAVALTGDLRRSRERVVSAAEEERRRLRRDLHDGLGPALAGVVLGLQRARHRLDSDPAAAAEQLDTLTGQTQAAVADVRRLVYGLRPPALDELGLIGALTEQARSLGPITVEGPDVEPVLSAAVEVAAYRIAMEAMMNTVRHAGARSTTVRVTADGMLRLDIADDGHGMPDGYRAGVGITSMRERAVELGGSCVIEPRLPRGTRVRVALPLEMP</sequence>
<feature type="transmembrane region" description="Helical" evidence="9">
    <location>
        <begin position="66"/>
        <end position="87"/>
    </location>
</feature>
<proteinExistence type="predicted"/>
<feature type="transmembrane region" description="Helical" evidence="9">
    <location>
        <begin position="211"/>
        <end position="233"/>
    </location>
</feature>
<evidence type="ECO:0000256" key="4">
    <source>
        <dbReference type="ARBA" id="ARBA00022679"/>
    </source>
</evidence>
<evidence type="ECO:0000256" key="1">
    <source>
        <dbReference type="ARBA" id="ARBA00000085"/>
    </source>
</evidence>
<evidence type="ECO:0000256" key="3">
    <source>
        <dbReference type="ARBA" id="ARBA00022553"/>
    </source>
</evidence>
<dbReference type="InterPro" id="IPR011712">
    <property type="entry name" value="Sig_transdc_His_kin_sub3_dim/P"/>
</dbReference>
<feature type="domain" description="Histidine kinase/HSP90-like ATPase" evidence="10">
    <location>
        <begin position="560"/>
        <end position="650"/>
    </location>
</feature>
<name>A0ABV9W523_9ACTN</name>
<feature type="transmembrane region" description="Helical" evidence="9">
    <location>
        <begin position="271"/>
        <end position="295"/>
    </location>
</feature>
<comment type="caution">
    <text evidence="11">The sequence shown here is derived from an EMBL/GenBank/DDBJ whole genome shotgun (WGS) entry which is preliminary data.</text>
</comment>
<dbReference type="SUPFAM" id="SSF55874">
    <property type="entry name" value="ATPase domain of HSP90 chaperone/DNA topoisomerase II/histidine kinase"/>
    <property type="match status" value="1"/>
</dbReference>
<evidence type="ECO:0000256" key="7">
    <source>
        <dbReference type="ARBA" id="ARBA00022840"/>
    </source>
</evidence>
<evidence type="ECO:0000313" key="11">
    <source>
        <dbReference type="EMBL" id="MFC5002478.1"/>
    </source>
</evidence>
<evidence type="ECO:0000256" key="5">
    <source>
        <dbReference type="ARBA" id="ARBA00022741"/>
    </source>
</evidence>
<keyword evidence="3" id="KW-0597">Phosphoprotein</keyword>
<dbReference type="Gene3D" id="3.30.565.10">
    <property type="entry name" value="Histidine kinase-like ATPase, C-terminal domain"/>
    <property type="match status" value="1"/>
</dbReference>
<evidence type="ECO:0000256" key="9">
    <source>
        <dbReference type="SAM" id="Phobius"/>
    </source>
</evidence>
<keyword evidence="9" id="KW-0812">Transmembrane</keyword>
<keyword evidence="5" id="KW-0547">Nucleotide-binding</keyword>
<organism evidence="11 12">
    <name type="scientific">Dactylosporangium cerinum</name>
    <dbReference type="NCBI Taxonomy" id="1434730"/>
    <lineage>
        <taxon>Bacteria</taxon>
        <taxon>Bacillati</taxon>
        <taxon>Actinomycetota</taxon>
        <taxon>Actinomycetes</taxon>
        <taxon>Micromonosporales</taxon>
        <taxon>Micromonosporaceae</taxon>
        <taxon>Dactylosporangium</taxon>
    </lineage>
</organism>
<evidence type="ECO:0000256" key="6">
    <source>
        <dbReference type="ARBA" id="ARBA00022777"/>
    </source>
</evidence>
<dbReference type="EMBL" id="JBHSIU010000041">
    <property type="protein sequence ID" value="MFC5002478.1"/>
    <property type="molecule type" value="Genomic_DNA"/>
</dbReference>
<feature type="transmembrane region" description="Helical" evidence="9">
    <location>
        <begin position="136"/>
        <end position="154"/>
    </location>
</feature>
<dbReference type="InterPro" id="IPR050482">
    <property type="entry name" value="Sensor_HK_TwoCompSys"/>
</dbReference>
<keyword evidence="6 11" id="KW-0418">Kinase</keyword>
<reference evidence="12" key="1">
    <citation type="journal article" date="2019" name="Int. J. Syst. Evol. Microbiol.">
        <title>The Global Catalogue of Microorganisms (GCM) 10K type strain sequencing project: providing services to taxonomists for standard genome sequencing and annotation.</title>
        <authorList>
            <consortium name="The Broad Institute Genomics Platform"/>
            <consortium name="The Broad Institute Genome Sequencing Center for Infectious Disease"/>
            <person name="Wu L."/>
            <person name="Ma J."/>
        </authorList>
    </citation>
    <scope>NUCLEOTIDE SEQUENCE [LARGE SCALE GENOMIC DNA]</scope>
    <source>
        <strain evidence="12">CGMCC 4.7152</strain>
    </source>
</reference>
<dbReference type="Gene3D" id="1.20.5.1930">
    <property type="match status" value="1"/>
</dbReference>
<dbReference type="Pfam" id="PF02518">
    <property type="entry name" value="HATPase_c"/>
    <property type="match status" value="1"/>
</dbReference>
<dbReference type="Pfam" id="PF07730">
    <property type="entry name" value="HisKA_3"/>
    <property type="match status" value="1"/>
</dbReference>
<evidence type="ECO:0000256" key="8">
    <source>
        <dbReference type="ARBA" id="ARBA00023012"/>
    </source>
</evidence>
<dbReference type="PANTHER" id="PTHR24421">
    <property type="entry name" value="NITRATE/NITRITE SENSOR PROTEIN NARX-RELATED"/>
    <property type="match status" value="1"/>
</dbReference>
<feature type="transmembrane region" description="Helical" evidence="9">
    <location>
        <begin position="39"/>
        <end position="59"/>
    </location>
</feature>
<feature type="transmembrane region" description="Helical" evidence="9">
    <location>
        <begin position="107"/>
        <end position="124"/>
    </location>
</feature>
<dbReference type="InterPro" id="IPR036890">
    <property type="entry name" value="HATPase_C_sf"/>
</dbReference>
<dbReference type="SMART" id="SM00387">
    <property type="entry name" value="HATPase_c"/>
    <property type="match status" value="1"/>
</dbReference>
<dbReference type="EC" id="2.7.13.3" evidence="2"/>
<accession>A0ABV9W523</accession>
<keyword evidence="9" id="KW-0472">Membrane</keyword>
<keyword evidence="4" id="KW-0808">Transferase</keyword>
<evidence type="ECO:0000259" key="10">
    <source>
        <dbReference type="SMART" id="SM00387"/>
    </source>
</evidence>
<dbReference type="Proteomes" id="UP001595912">
    <property type="component" value="Unassembled WGS sequence"/>
</dbReference>
<protein>
    <recommendedName>
        <fullName evidence="2">histidine kinase</fullName>
        <ecNumber evidence="2">2.7.13.3</ecNumber>
    </recommendedName>
</protein>
<dbReference type="RefSeq" id="WP_380120552.1">
    <property type="nucleotide sequence ID" value="NZ_JBHSIU010000041.1"/>
</dbReference>
<keyword evidence="7" id="KW-0067">ATP-binding</keyword>
<feature type="transmembrane region" description="Helical" evidence="9">
    <location>
        <begin position="174"/>
        <end position="199"/>
    </location>
</feature>
<keyword evidence="12" id="KW-1185">Reference proteome</keyword>
<evidence type="ECO:0000256" key="2">
    <source>
        <dbReference type="ARBA" id="ARBA00012438"/>
    </source>
</evidence>
<feature type="transmembrane region" description="Helical" evidence="9">
    <location>
        <begin position="239"/>
        <end position="259"/>
    </location>
</feature>
<keyword evidence="9" id="KW-1133">Transmembrane helix</keyword>
<dbReference type="PANTHER" id="PTHR24421:SF10">
    <property type="entry name" value="NITRATE_NITRITE SENSOR PROTEIN NARQ"/>
    <property type="match status" value="1"/>
</dbReference>
<dbReference type="CDD" id="cd16917">
    <property type="entry name" value="HATPase_UhpB-NarQ-NarX-like"/>
    <property type="match status" value="1"/>
</dbReference>
<dbReference type="InterPro" id="IPR003594">
    <property type="entry name" value="HATPase_dom"/>
</dbReference>
<evidence type="ECO:0000313" key="12">
    <source>
        <dbReference type="Proteomes" id="UP001595912"/>
    </source>
</evidence>
<comment type="catalytic activity">
    <reaction evidence="1">
        <text>ATP + protein L-histidine = ADP + protein N-phospho-L-histidine.</text>
        <dbReference type="EC" id="2.7.13.3"/>
    </reaction>
</comment>